<evidence type="ECO:0000313" key="2">
    <source>
        <dbReference type="Proteomes" id="UP000826656"/>
    </source>
</evidence>
<reference evidence="1 2" key="1">
    <citation type="journal article" date="2021" name="bioRxiv">
        <title>Chromosome-scale and haplotype-resolved genome assembly of a tetraploid potato cultivar.</title>
        <authorList>
            <person name="Sun H."/>
            <person name="Jiao W.-B."/>
            <person name="Krause K."/>
            <person name="Campoy J.A."/>
            <person name="Goel M."/>
            <person name="Folz-Donahue K."/>
            <person name="Kukat C."/>
            <person name="Huettel B."/>
            <person name="Schneeberger K."/>
        </authorList>
    </citation>
    <scope>NUCLEOTIDE SEQUENCE [LARGE SCALE GENOMIC DNA]</scope>
    <source>
        <strain evidence="1">SolTubOtavaFocal</strain>
        <tissue evidence="1">Leaves</tissue>
    </source>
</reference>
<organism evidence="1 2">
    <name type="scientific">Solanum tuberosum</name>
    <name type="common">Potato</name>
    <dbReference type="NCBI Taxonomy" id="4113"/>
    <lineage>
        <taxon>Eukaryota</taxon>
        <taxon>Viridiplantae</taxon>
        <taxon>Streptophyta</taxon>
        <taxon>Embryophyta</taxon>
        <taxon>Tracheophyta</taxon>
        <taxon>Spermatophyta</taxon>
        <taxon>Magnoliopsida</taxon>
        <taxon>eudicotyledons</taxon>
        <taxon>Gunneridae</taxon>
        <taxon>Pentapetalae</taxon>
        <taxon>asterids</taxon>
        <taxon>lamiids</taxon>
        <taxon>Solanales</taxon>
        <taxon>Solanaceae</taxon>
        <taxon>Solanoideae</taxon>
        <taxon>Solaneae</taxon>
        <taxon>Solanum</taxon>
    </lineage>
</organism>
<keyword evidence="2" id="KW-1185">Reference proteome</keyword>
<name>A0ABQ7VZ94_SOLTU</name>
<evidence type="ECO:0000313" key="1">
    <source>
        <dbReference type="EMBL" id="KAH0773823.1"/>
    </source>
</evidence>
<protein>
    <submittedName>
        <fullName evidence="1">Uncharacterized protein</fullName>
    </submittedName>
</protein>
<proteinExistence type="predicted"/>
<dbReference type="EMBL" id="JAIVGD010000005">
    <property type="protein sequence ID" value="KAH0773823.1"/>
    <property type="molecule type" value="Genomic_DNA"/>
</dbReference>
<comment type="caution">
    <text evidence="1">The sequence shown here is derived from an EMBL/GenBank/DDBJ whole genome shotgun (WGS) entry which is preliminary data.</text>
</comment>
<gene>
    <name evidence="1" type="ORF">KY290_010960</name>
</gene>
<accession>A0ABQ7VZ94</accession>
<sequence length="73" mass="8300">MKENRERGRGKGTDHLGLSLGVVSSDFFTGKRRKTKAFWLLRCGSGFWLFFPGKGEERRLSDGCLFAAQSEVW</sequence>
<dbReference type="Proteomes" id="UP000826656">
    <property type="component" value="Unassembled WGS sequence"/>
</dbReference>